<proteinExistence type="predicted"/>
<dbReference type="AlphaFoldDB" id="A0A382MUE8"/>
<accession>A0A382MUE8</accession>
<evidence type="ECO:0000313" key="1">
    <source>
        <dbReference type="EMBL" id="SVC52028.1"/>
    </source>
</evidence>
<organism evidence="1">
    <name type="scientific">marine metagenome</name>
    <dbReference type="NCBI Taxonomy" id="408172"/>
    <lineage>
        <taxon>unclassified sequences</taxon>
        <taxon>metagenomes</taxon>
        <taxon>ecological metagenomes</taxon>
    </lineage>
</organism>
<feature type="non-terminal residue" evidence="1">
    <location>
        <position position="41"/>
    </location>
</feature>
<dbReference type="EMBL" id="UINC01095716">
    <property type="protein sequence ID" value="SVC52028.1"/>
    <property type="molecule type" value="Genomic_DNA"/>
</dbReference>
<reference evidence="1" key="1">
    <citation type="submission" date="2018-05" db="EMBL/GenBank/DDBJ databases">
        <authorList>
            <person name="Lanie J.A."/>
            <person name="Ng W.-L."/>
            <person name="Kazmierczak K.M."/>
            <person name="Andrzejewski T.M."/>
            <person name="Davidsen T.M."/>
            <person name="Wayne K.J."/>
            <person name="Tettelin H."/>
            <person name="Glass J.I."/>
            <person name="Rusch D."/>
            <person name="Podicherti R."/>
            <person name="Tsui H.-C.T."/>
            <person name="Winkler M.E."/>
        </authorList>
    </citation>
    <scope>NUCLEOTIDE SEQUENCE</scope>
</reference>
<sequence>MNIAWVLSQAITLKDASIDPKVMGDIGPIWGTWESWKEFQT</sequence>
<gene>
    <name evidence="1" type="ORF">METZ01_LOCUS304882</name>
</gene>
<protein>
    <submittedName>
        <fullName evidence="1">Uncharacterized protein</fullName>
    </submittedName>
</protein>
<name>A0A382MUE8_9ZZZZ</name>